<comment type="caution">
    <text evidence="1">The sequence shown here is derived from an EMBL/GenBank/DDBJ whole genome shotgun (WGS) entry which is preliminary data.</text>
</comment>
<evidence type="ECO:0000313" key="1">
    <source>
        <dbReference type="EMBL" id="KAJ6816745.1"/>
    </source>
</evidence>
<dbReference type="Proteomes" id="UP001140949">
    <property type="component" value="Unassembled WGS sequence"/>
</dbReference>
<reference evidence="1" key="2">
    <citation type="submission" date="2023-04" db="EMBL/GenBank/DDBJ databases">
        <authorList>
            <person name="Bruccoleri R.E."/>
            <person name="Oakeley E.J."/>
            <person name="Faust A.-M."/>
            <person name="Dessus-Babus S."/>
            <person name="Altorfer M."/>
            <person name="Burckhardt D."/>
            <person name="Oertli M."/>
            <person name="Naumann U."/>
            <person name="Petersen F."/>
            <person name="Wong J."/>
        </authorList>
    </citation>
    <scope>NUCLEOTIDE SEQUENCE</scope>
    <source>
        <strain evidence="1">GSM-AAB239-AS_SAM_17_03QT</strain>
        <tissue evidence="1">Leaf</tissue>
    </source>
</reference>
<reference evidence="1" key="1">
    <citation type="journal article" date="2023" name="GigaByte">
        <title>Genome assembly of the bearded iris, Iris pallida Lam.</title>
        <authorList>
            <person name="Bruccoleri R.E."/>
            <person name="Oakeley E.J."/>
            <person name="Faust A.M.E."/>
            <person name="Altorfer M."/>
            <person name="Dessus-Babus S."/>
            <person name="Burckhardt D."/>
            <person name="Oertli M."/>
            <person name="Naumann U."/>
            <person name="Petersen F."/>
            <person name="Wong J."/>
        </authorList>
    </citation>
    <scope>NUCLEOTIDE SEQUENCE</scope>
    <source>
        <strain evidence="1">GSM-AAB239-AS_SAM_17_03QT</strain>
    </source>
</reference>
<proteinExistence type="predicted"/>
<protein>
    <submittedName>
        <fullName evidence="1">Uncharacterized protein</fullName>
    </submittedName>
</protein>
<dbReference type="AlphaFoldDB" id="A0AAX6FL73"/>
<keyword evidence="2" id="KW-1185">Reference proteome</keyword>
<name>A0AAX6FL73_IRIPA</name>
<sequence>MMKENRRPASRDWNNTAHFEPLVANMVLIDASDNVDPSNDFN</sequence>
<organism evidence="1 2">
    <name type="scientific">Iris pallida</name>
    <name type="common">Sweet iris</name>
    <dbReference type="NCBI Taxonomy" id="29817"/>
    <lineage>
        <taxon>Eukaryota</taxon>
        <taxon>Viridiplantae</taxon>
        <taxon>Streptophyta</taxon>
        <taxon>Embryophyta</taxon>
        <taxon>Tracheophyta</taxon>
        <taxon>Spermatophyta</taxon>
        <taxon>Magnoliopsida</taxon>
        <taxon>Liliopsida</taxon>
        <taxon>Asparagales</taxon>
        <taxon>Iridaceae</taxon>
        <taxon>Iridoideae</taxon>
        <taxon>Irideae</taxon>
        <taxon>Iris</taxon>
    </lineage>
</organism>
<gene>
    <name evidence="1" type="ORF">M6B38_415585</name>
</gene>
<accession>A0AAX6FL73</accession>
<evidence type="ECO:0000313" key="2">
    <source>
        <dbReference type="Proteomes" id="UP001140949"/>
    </source>
</evidence>
<dbReference type="EMBL" id="JANAVB010028196">
    <property type="protein sequence ID" value="KAJ6816745.1"/>
    <property type="molecule type" value="Genomic_DNA"/>
</dbReference>